<evidence type="ECO:0000259" key="1">
    <source>
        <dbReference type="SMART" id="SM00953"/>
    </source>
</evidence>
<dbReference type="OrthoDB" id="7257056at2"/>
<dbReference type="EMBL" id="FCOM02000035">
    <property type="protein sequence ID" value="SAL80681.1"/>
    <property type="molecule type" value="Genomic_DNA"/>
</dbReference>
<dbReference type="SMART" id="SM00953">
    <property type="entry name" value="RES"/>
    <property type="match status" value="1"/>
</dbReference>
<keyword evidence="3" id="KW-1185">Reference proteome</keyword>
<protein>
    <submittedName>
        <fullName evidence="2">RES domain protein</fullName>
    </submittedName>
</protein>
<organism evidence="2 3">
    <name type="scientific">Caballeronia arvi</name>
    <dbReference type="NCBI Taxonomy" id="1777135"/>
    <lineage>
        <taxon>Bacteria</taxon>
        <taxon>Pseudomonadati</taxon>
        <taxon>Pseudomonadota</taxon>
        <taxon>Betaproteobacteria</taxon>
        <taxon>Burkholderiales</taxon>
        <taxon>Burkholderiaceae</taxon>
        <taxon>Caballeronia</taxon>
    </lineage>
</organism>
<dbReference type="AlphaFoldDB" id="A0A158KJU1"/>
<evidence type="ECO:0000313" key="2">
    <source>
        <dbReference type="EMBL" id="SAL80681.1"/>
    </source>
</evidence>
<comment type="caution">
    <text evidence="2">The sequence shown here is derived from an EMBL/GenBank/DDBJ whole genome shotgun (WGS) entry which is preliminary data.</text>
</comment>
<dbReference type="Proteomes" id="UP000055019">
    <property type="component" value="Unassembled WGS sequence"/>
</dbReference>
<feature type="domain" description="RES" evidence="1">
    <location>
        <begin position="27"/>
        <end position="175"/>
    </location>
</feature>
<gene>
    <name evidence="2" type="ORF">AWB74_05764</name>
</gene>
<reference evidence="2" key="1">
    <citation type="submission" date="2016-01" db="EMBL/GenBank/DDBJ databases">
        <authorList>
            <person name="Peeters C."/>
        </authorList>
    </citation>
    <scope>NUCLEOTIDE SEQUENCE [LARGE SCALE GENOMIC DNA]</scope>
    <source>
        <strain evidence="2">LMG 29317</strain>
    </source>
</reference>
<name>A0A158KJU1_9BURK</name>
<dbReference type="InterPro" id="IPR014914">
    <property type="entry name" value="RES_dom"/>
</dbReference>
<proteinExistence type="predicted"/>
<evidence type="ECO:0000313" key="3">
    <source>
        <dbReference type="Proteomes" id="UP000055019"/>
    </source>
</evidence>
<sequence>MTLSIPSRVIAAGELLQHISRVKYAATPLYFGTGFTNRYDDPIGGYGVVYLGFDLPTVLMESVFHQHRWHRSRSRTITLSEIRGRIVRAVGVVERLNLADMTAPGVMAREFGLNLGQLASRRYIHTQRISRQIYEALDNSGIPAFDGLLYPSRNNFPATCIALFHRARAKVVVVDDLPLAQHVDWPAFVNQYRIGVAKV</sequence>
<accession>A0A158KJU1</accession>
<dbReference type="RefSeq" id="WP_061150048.1">
    <property type="nucleotide sequence ID" value="NZ_FCOM02000035.1"/>
</dbReference>
<dbReference type="Pfam" id="PF08808">
    <property type="entry name" value="RES"/>
    <property type="match status" value="1"/>
</dbReference>